<keyword evidence="7" id="KW-1185">Reference proteome</keyword>
<dbReference type="SUPFAM" id="SSF53383">
    <property type="entry name" value="PLP-dependent transferases"/>
    <property type="match status" value="1"/>
</dbReference>
<comment type="cofactor">
    <cofactor evidence="1">
        <name>pyridoxal 5'-phosphate</name>
        <dbReference type="ChEBI" id="CHEBI:597326"/>
    </cofactor>
</comment>
<dbReference type="PANTHER" id="PTHR48097">
    <property type="entry name" value="L-THREONINE ALDOLASE-RELATED"/>
    <property type="match status" value="1"/>
</dbReference>
<protein>
    <submittedName>
        <fullName evidence="6">Beta-eliminating lyase-related protein</fullName>
    </submittedName>
</protein>
<evidence type="ECO:0000256" key="1">
    <source>
        <dbReference type="ARBA" id="ARBA00001933"/>
    </source>
</evidence>
<evidence type="ECO:0000313" key="7">
    <source>
        <dbReference type="Proteomes" id="UP001361239"/>
    </source>
</evidence>
<dbReference type="Pfam" id="PF01212">
    <property type="entry name" value="Beta_elim_lyase"/>
    <property type="match status" value="1"/>
</dbReference>
<accession>A0ABU8RV74</accession>
<keyword evidence="4" id="KW-0663">Pyridoxal phosphate</keyword>
<reference evidence="6 7" key="1">
    <citation type="submission" date="2024-03" db="EMBL/GenBank/DDBJ databases">
        <authorList>
            <person name="Jo J.-H."/>
        </authorList>
    </citation>
    <scope>NUCLEOTIDE SEQUENCE [LARGE SCALE GENOMIC DNA]</scope>
    <source>
        <strain evidence="6 7">PS1R-30</strain>
    </source>
</reference>
<evidence type="ECO:0000313" key="6">
    <source>
        <dbReference type="EMBL" id="MEJ5976978.1"/>
    </source>
</evidence>
<dbReference type="EMBL" id="JBBHJZ010000002">
    <property type="protein sequence ID" value="MEJ5976978.1"/>
    <property type="molecule type" value="Genomic_DNA"/>
</dbReference>
<evidence type="ECO:0000259" key="5">
    <source>
        <dbReference type="Pfam" id="PF01212"/>
    </source>
</evidence>
<comment type="caution">
    <text evidence="6">The sequence shown here is derived from an EMBL/GenBank/DDBJ whole genome shotgun (WGS) entry which is preliminary data.</text>
</comment>
<organism evidence="6 7">
    <name type="scientific">Novosphingobium anseongense</name>
    <dbReference type="NCBI Taxonomy" id="3133436"/>
    <lineage>
        <taxon>Bacteria</taxon>
        <taxon>Pseudomonadati</taxon>
        <taxon>Pseudomonadota</taxon>
        <taxon>Alphaproteobacteria</taxon>
        <taxon>Sphingomonadales</taxon>
        <taxon>Sphingomonadaceae</taxon>
        <taxon>Novosphingobium</taxon>
    </lineage>
</organism>
<dbReference type="PANTHER" id="PTHR48097:SF5">
    <property type="entry name" value="LOW SPECIFICITY L-THREONINE ALDOLASE"/>
    <property type="match status" value="1"/>
</dbReference>
<dbReference type="RefSeq" id="WP_339586934.1">
    <property type="nucleotide sequence ID" value="NZ_JBBHJZ010000002.1"/>
</dbReference>
<evidence type="ECO:0000256" key="4">
    <source>
        <dbReference type="ARBA" id="ARBA00022898"/>
    </source>
</evidence>
<gene>
    <name evidence="6" type="ORF">WG901_10060</name>
</gene>
<sequence length="333" mass="35289">MQFMSDNAAAVHPQVWAALLAADAPDAPYDGDALSARLDAAFAEVFGRPCWVLWVASGTAANCLALSTMVPPQAAAVCHRLAHIERDEGGAPGFFTHGAKLLLAEGDGAKLTPAGIAAVIDPIKRGVHWVQPAAVSITQATELGRVYTPAEVTEIGLMAQGRRLWLHMDGARFANAVAFLGCEPAAVSCNAGVHALSFGCIKNGGMSAEAIVFFDEGLAEIAGYRRKRAGHLQSKGRFLAAQILAMLEGKLWLENAMAANEAAAIVSHGAADRLLEPVEGNQLFLRMSTQERAKLREQGFAFYDQGADGARFVTAWDSQREHCQALAEAIAAL</sequence>
<proteinExistence type="inferred from homology"/>
<dbReference type="InterPro" id="IPR001597">
    <property type="entry name" value="ArAA_b-elim_lyase/Thr_aldolase"/>
</dbReference>
<dbReference type="Gene3D" id="3.90.1150.10">
    <property type="entry name" value="Aspartate Aminotransferase, domain 1"/>
    <property type="match status" value="1"/>
</dbReference>
<dbReference type="Gene3D" id="3.40.640.10">
    <property type="entry name" value="Type I PLP-dependent aspartate aminotransferase-like (Major domain)"/>
    <property type="match status" value="1"/>
</dbReference>
<dbReference type="Proteomes" id="UP001361239">
    <property type="component" value="Unassembled WGS sequence"/>
</dbReference>
<name>A0ABU8RV74_9SPHN</name>
<dbReference type="InterPro" id="IPR015421">
    <property type="entry name" value="PyrdxlP-dep_Trfase_major"/>
</dbReference>
<dbReference type="GO" id="GO:0016829">
    <property type="term" value="F:lyase activity"/>
    <property type="evidence" value="ECO:0007669"/>
    <property type="project" value="UniProtKB-KW"/>
</dbReference>
<evidence type="ECO:0000256" key="2">
    <source>
        <dbReference type="ARBA" id="ARBA00006966"/>
    </source>
</evidence>
<feature type="domain" description="Aromatic amino acid beta-eliminating lyase/threonine aldolase" evidence="5">
    <location>
        <begin position="2"/>
        <end position="272"/>
    </location>
</feature>
<comment type="subunit">
    <text evidence="3">Homotetramer.</text>
</comment>
<comment type="similarity">
    <text evidence="2">Belongs to the threonine aldolase family.</text>
</comment>
<keyword evidence="6" id="KW-0456">Lyase</keyword>
<dbReference type="InterPro" id="IPR015424">
    <property type="entry name" value="PyrdxlP-dep_Trfase"/>
</dbReference>
<evidence type="ECO:0000256" key="3">
    <source>
        <dbReference type="ARBA" id="ARBA00011881"/>
    </source>
</evidence>
<dbReference type="InterPro" id="IPR015422">
    <property type="entry name" value="PyrdxlP-dep_Trfase_small"/>
</dbReference>